<evidence type="ECO:0000256" key="3">
    <source>
        <dbReference type="HAMAP-Rule" id="MF_01241"/>
    </source>
</evidence>
<protein>
    <recommendedName>
        <fullName evidence="3">Glucosamine-6-phosphate deaminase</fullName>
        <ecNumber evidence="3">3.5.99.6</ecNumber>
    </recommendedName>
    <alternativeName>
        <fullName evidence="3">GlcN6P deaminase</fullName>
        <shortName evidence="3">GNPDA</shortName>
    </alternativeName>
    <alternativeName>
        <fullName evidence="3">Glucosamine-6-phosphate isomerase</fullName>
    </alternativeName>
</protein>
<feature type="active site" description="Proton acceptor; for enolization step" evidence="3">
    <location>
        <position position="67"/>
    </location>
</feature>
<dbReference type="InterPro" id="IPR004547">
    <property type="entry name" value="Glucosamine6P_isomerase"/>
</dbReference>
<accession>A0ABS9WI14</accession>
<comment type="caution">
    <text evidence="5">The sequence shown here is derived from an EMBL/GenBank/DDBJ whole genome shotgun (WGS) entry which is preliminary data.</text>
</comment>
<dbReference type="HAMAP" id="MF_01241">
    <property type="entry name" value="GlcN6P_deamin"/>
    <property type="match status" value="1"/>
</dbReference>
<comment type="caution">
    <text evidence="3">Lacks conserved residue(s) required for the propagation of feature annotation.</text>
</comment>
<feature type="domain" description="Glucosamine/galactosamine-6-phosphate isomerase" evidence="4">
    <location>
        <begin position="11"/>
        <end position="224"/>
    </location>
</feature>
<evidence type="ECO:0000259" key="4">
    <source>
        <dbReference type="Pfam" id="PF01182"/>
    </source>
</evidence>
<name>A0ABS9WI14_9ACTN</name>
<dbReference type="InterPro" id="IPR018321">
    <property type="entry name" value="Glucosamine6P_isomerase_CS"/>
</dbReference>
<keyword evidence="2 3" id="KW-0119">Carbohydrate metabolism</keyword>
<dbReference type="Gene3D" id="3.40.50.1360">
    <property type="match status" value="1"/>
</dbReference>
<dbReference type="NCBIfam" id="TIGR00502">
    <property type="entry name" value="nagB"/>
    <property type="match status" value="1"/>
</dbReference>
<dbReference type="SUPFAM" id="SSF100950">
    <property type="entry name" value="NagB/RpiA/CoA transferase-like"/>
    <property type="match status" value="1"/>
</dbReference>
<dbReference type="PANTHER" id="PTHR11280">
    <property type="entry name" value="GLUCOSAMINE-6-PHOSPHATE ISOMERASE"/>
    <property type="match status" value="1"/>
</dbReference>
<sequence length="246" mass="26131">MDLVIVDTYEDMSRVAADQIEAVIADDAACVLGLATGSTPIGLYADLVADCAAGKVSFADVTTFNLDEYRGLAHDHDQSYHYFMADNLFDHVDIDPARTHVPDGFDPDADAACAAYEEAIEAAGGIDIQLLGLGHNGHIGFNEPAASFPVATHCVQLTESTIQANSRLFDSIDEVPREAYTMGIGTIMKARRILMVVSGEDKAEILEKCLFGPVVPEVPASALQLHPAVTVVCDAAAGARCRAHLA</sequence>
<evidence type="ECO:0000256" key="2">
    <source>
        <dbReference type="ARBA" id="ARBA00023277"/>
    </source>
</evidence>
<comment type="function">
    <text evidence="3">Catalyzes the reversible isomerization-deamination of glucosamine 6-phosphate (GlcN6P) to form fructose 6-phosphate (Fru6P) and ammonium ion.</text>
</comment>
<dbReference type="PROSITE" id="PS01161">
    <property type="entry name" value="GLC_GALNAC_ISOMERASE"/>
    <property type="match status" value="1"/>
</dbReference>
<keyword evidence="1 3" id="KW-0378">Hydrolase</keyword>
<feature type="active site" description="Proton acceptor; for ring-opening step" evidence="3">
    <location>
        <position position="138"/>
    </location>
</feature>
<evidence type="ECO:0000313" key="6">
    <source>
        <dbReference type="Proteomes" id="UP001430755"/>
    </source>
</evidence>
<organism evidence="5 6">
    <name type="scientific">Adlercreutzia faecimuris</name>
    <dbReference type="NCBI Taxonomy" id="2897341"/>
    <lineage>
        <taxon>Bacteria</taxon>
        <taxon>Bacillati</taxon>
        <taxon>Actinomycetota</taxon>
        <taxon>Coriobacteriia</taxon>
        <taxon>Eggerthellales</taxon>
        <taxon>Eggerthellaceae</taxon>
        <taxon>Adlercreutzia</taxon>
    </lineage>
</organism>
<evidence type="ECO:0000313" key="5">
    <source>
        <dbReference type="EMBL" id="MCI2242516.1"/>
    </source>
</evidence>
<proteinExistence type="inferred from homology"/>
<dbReference type="InterPro" id="IPR006148">
    <property type="entry name" value="Glc/Gal-6P_isomerase"/>
</dbReference>
<reference evidence="5" key="1">
    <citation type="submission" date="2021-11" db="EMBL/GenBank/DDBJ databases">
        <title>A Novel Adlercreutzia Species, isolated from a Allomyrina dichotoma larva feces.</title>
        <authorList>
            <person name="Suh M.K."/>
        </authorList>
    </citation>
    <scope>NUCLEOTIDE SEQUENCE</scope>
    <source>
        <strain evidence="5">JBNU-10</strain>
    </source>
</reference>
<feature type="active site" description="For ring-opening step" evidence="3">
    <location>
        <position position="136"/>
    </location>
</feature>
<gene>
    <name evidence="3 5" type="primary">nagB</name>
    <name evidence="5" type="ORF">LPT13_09140</name>
</gene>
<dbReference type="InterPro" id="IPR037171">
    <property type="entry name" value="NagB/RpiA_transferase-like"/>
</dbReference>
<dbReference type="Proteomes" id="UP001430755">
    <property type="component" value="Unassembled WGS sequence"/>
</dbReference>
<comment type="pathway">
    <text evidence="3">Amino-sugar metabolism; N-acetylneuraminate degradation; D-fructose 6-phosphate from N-acetylneuraminate: step 5/5.</text>
</comment>
<keyword evidence="6" id="KW-1185">Reference proteome</keyword>
<comment type="similarity">
    <text evidence="3">Belongs to the glucosamine/galactosamine-6-phosphate isomerase family. NagB subfamily.</text>
</comment>
<dbReference type="GO" id="GO:0004342">
    <property type="term" value="F:glucosamine-6-phosphate deaminase activity"/>
    <property type="evidence" value="ECO:0007669"/>
    <property type="project" value="UniProtKB-EC"/>
</dbReference>
<evidence type="ECO:0000256" key="1">
    <source>
        <dbReference type="ARBA" id="ARBA00022801"/>
    </source>
</evidence>
<dbReference type="CDD" id="cd01399">
    <property type="entry name" value="GlcN6P_deaminase"/>
    <property type="match status" value="1"/>
</dbReference>
<feature type="active site" description="For ring-opening step" evidence="3">
    <location>
        <position position="143"/>
    </location>
</feature>
<dbReference type="EC" id="3.5.99.6" evidence="3"/>
<comment type="catalytic activity">
    <reaction evidence="3">
        <text>alpha-D-glucosamine 6-phosphate + H2O = beta-D-fructose 6-phosphate + NH4(+)</text>
        <dbReference type="Rhea" id="RHEA:12172"/>
        <dbReference type="ChEBI" id="CHEBI:15377"/>
        <dbReference type="ChEBI" id="CHEBI:28938"/>
        <dbReference type="ChEBI" id="CHEBI:57634"/>
        <dbReference type="ChEBI" id="CHEBI:75989"/>
        <dbReference type="EC" id="3.5.99.6"/>
    </reaction>
</comment>
<dbReference type="RefSeq" id="WP_242165859.1">
    <property type="nucleotide sequence ID" value="NZ_JAJMLW010000003.1"/>
</dbReference>
<dbReference type="PANTHER" id="PTHR11280:SF5">
    <property type="entry name" value="GLUCOSAMINE-6-PHOSPHATE ISOMERASE"/>
    <property type="match status" value="1"/>
</dbReference>
<dbReference type="EMBL" id="JAJMLW010000003">
    <property type="protein sequence ID" value="MCI2242516.1"/>
    <property type="molecule type" value="Genomic_DNA"/>
</dbReference>
<dbReference type="Pfam" id="PF01182">
    <property type="entry name" value="Glucosamine_iso"/>
    <property type="match status" value="1"/>
</dbReference>